<dbReference type="Pfam" id="PF08359">
    <property type="entry name" value="TetR_C_4"/>
    <property type="match status" value="1"/>
</dbReference>
<evidence type="ECO:0000259" key="3">
    <source>
        <dbReference type="PROSITE" id="PS50977"/>
    </source>
</evidence>
<keyword evidence="1 2" id="KW-0238">DNA-binding</keyword>
<reference evidence="4 5" key="1">
    <citation type="submission" date="2017-01" db="EMBL/GenBank/DDBJ databases">
        <title>First insights into the biology of 'candidatus Vampirococcus archaeovorus'.</title>
        <authorList>
            <person name="Kizina J."/>
            <person name="Jordan S."/>
            <person name="Stueber K."/>
            <person name="Reinhardt R."/>
            <person name="Harder J."/>
        </authorList>
    </citation>
    <scope>NUCLEOTIDE SEQUENCE [LARGE SCALE GENOMIC DNA]</scope>
    <source>
        <strain evidence="4 5">LiM</strain>
    </source>
</reference>
<dbReference type="AlphaFoldDB" id="A0A410P365"/>
<dbReference type="Gene3D" id="1.10.357.10">
    <property type="entry name" value="Tetracycline Repressor, domain 2"/>
    <property type="match status" value="1"/>
</dbReference>
<dbReference type="Proteomes" id="UP000287243">
    <property type="component" value="Chromosome"/>
</dbReference>
<dbReference type="KEGG" id="vai:BU251_01760"/>
<evidence type="ECO:0000313" key="5">
    <source>
        <dbReference type="Proteomes" id="UP000287243"/>
    </source>
</evidence>
<accession>A0A410P365</accession>
<keyword evidence="5" id="KW-1185">Reference proteome</keyword>
<dbReference type="PRINTS" id="PR00455">
    <property type="entry name" value="HTHTETR"/>
</dbReference>
<dbReference type="InterPro" id="IPR013570">
    <property type="entry name" value="Tscrpt_reg_YsiA_C"/>
</dbReference>
<dbReference type="EMBL" id="CP019384">
    <property type="protein sequence ID" value="QAT16541.1"/>
    <property type="molecule type" value="Genomic_DNA"/>
</dbReference>
<protein>
    <submittedName>
        <fullName evidence="4">Fatty acid metabolism regulator protein</fullName>
    </submittedName>
</protein>
<dbReference type="PANTHER" id="PTHR30328">
    <property type="entry name" value="TRANSCRIPTIONAL REPRESSOR"/>
    <property type="match status" value="1"/>
</dbReference>
<dbReference type="GO" id="GO:0003677">
    <property type="term" value="F:DNA binding"/>
    <property type="evidence" value="ECO:0007669"/>
    <property type="project" value="UniProtKB-UniRule"/>
</dbReference>
<feature type="DNA-binding region" description="H-T-H motif" evidence="2">
    <location>
        <begin position="20"/>
        <end position="39"/>
    </location>
</feature>
<dbReference type="InterPro" id="IPR001647">
    <property type="entry name" value="HTH_TetR"/>
</dbReference>
<dbReference type="SUPFAM" id="SSF46689">
    <property type="entry name" value="Homeodomain-like"/>
    <property type="match status" value="1"/>
</dbReference>
<evidence type="ECO:0000256" key="1">
    <source>
        <dbReference type="ARBA" id="ARBA00023125"/>
    </source>
</evidence>
<dbReference type="Pfam" id="PF00440">
    <property type="entry name" value="TetR_N"/>
    <property type="match status" value="1"/>
</dbReference>
<dbReference type="InterPro" id="IPR050109">
    <property type="entry name" value="HTH-type_TetR-like_transc_reg"/>
</dbReference>
<proteinExistence type="predicted"/>
<dbReference type="Gene3D" id="1.10.10.60">
    <property type="entry name" value="Homeodomain-like"/>
    <property type="match status" value="1"/>
</dbReference>
<dbReference type="InterPro" id="IPR036271">
    <property type="entry name" value="Tet_transcr_reg_TetR-rel_C_sf"/>
</dbReference>
<name>A0A410P365_VELA1</name>
<feature type="domain" description="HTH tetR-type" evidence="3">
    <location>
        <begin position="1"/>
        <end position="57"/>
    </location>
</feature>
<dbReference type="InterPro" id="IPR009057">
    <property type="entry name" value="Homeodomain-like_sf"/>
</dbReference>
<organism evidence="4 5">
    <name type="scientific">Velamenicoccus archaeovorus</name>
    <dbReference type="NCBI Taxonomy" id="1930593"/>
    <lineage>
        <taxon>Bacteria</taxon>
        <taxon>Pseudomonadati</taxon>
        <taxon>Candidatus Omnitrophota</taxon>
        <taxon>Candidatus Velamenicoccus</taxon>
    </lineage>
</organism>
<dbReference type="PANTHER" id="PTHR30328:SF54">
    <property type="entry name" value="HTH-TYPE TRANSCRIPTIONAL REPRESSOR SCO4008"/>
    <property type="match status" value="1"/>
</dbReference>
<sequence length="194" mass="22292">MDILSAAEHVFGRKGYYKATMQDIARQAQYATGTVYLYFKDKETLYFSLVEEKMRDLLALIKERTAAVRDAQEKLKIYLEEKLDFFEKNQDFFRIFILENGAAQASIDSRIATSALAKEYLACISEIMRLAQKQKLVRADMDPSQGAGIFRSISNAVIMDWLKKNMQQTLSLRQMSRFILDIFLGGARPSDETK</sequence>
<gene>
    <name evidence="4" type="ORF">BU251_01760</name>
</gene>
<evidence type="ECO:0000313" key="4">
    <source>
        <dbReference type="EMBL" id="QAT16541.1"/>
    </source>
</evidence>
<evidence type="ECO:0000256" key="2">
    <source>
        <dbReference type="PROSITE-ProRule" id="PRU00335"/>
    </source>
</evidence>
<dbReference type="PROSITE" id="PS50977">
    <property type="entry name" value="HTH_TETR_2"/>
    <property type="match status" value="1"/>
</dbReference>
<dbReference type="SUPFAM" id="SSF48498">
    <property type="entry name" value="Tetracyclin repressor-like, C-terminal domain"/>
    <property type="match status" value="1"/>
</dbReference>